<accession>A0ABS6EHW2</accession>
<reference evidence="1 2" key="1">
    <citation type="submission" date="2021-06" db="EMBL/GenBank/DDBJ databases">
        <authorList>
            <person name="Sun Q."/>
            <person name="Li D."/>
        </authorList>
    </citation>
    <scope>NUCLEOTIDE SEQUENCE [LARGE SCALE GENOMIC DNA]</scope>
    <source>
        <strain evidence="1 2">MSJ-11</strain>
    </source>
</reference>
<sequence length="115" mass="13515">MDKREKENRVDEMINLVEKHTRTERHLEQYEDISSPENIEAAKDLQNIREESISNLKDKLVYGEGGPTNEEENIIQNMKYTGGYIKENLGSMNDAQLENMKKKQNHRQEQLNSIH</sequence>
<dbReference type="EMBL" id="JAHLQF010000002">
    <property type="protein sequence ID" value="MBU5484802.1"/>
    <property type="molecule type" value="Genomic_DNA"/>
</dbReference>
<organism evidence="1 2">
    <name type="scientific">Clostridium mobile</name>
    <dbReference type="NCBI Taxonomy" id="2841512"/>
    <lineage>
        <taxon>Bacteria</taxon>
        <taxon>Bacillati</taxon>
        <taxon>Bacillota</taxon>
        <taxon>Clostridia</taxon>
        <taxon>Eubacteriales</taxon>
        <taxon>Clostridiaceae</taxon>
        <taxon>Clostridium</taxon>
    </lineage>
</organism>
<proteinExistence type="predicted"/>
<dbReference type="RefSeq" id="WP_216439260.1">
    <property type="nucleotide sequence ID" value="NZ_JAHLQF010000002.1"/>
</dbReference>
<protein>
    <submittedName>
        <fullName evidence="1">Uncharacterized protein</fullName>
    </submittedName>
</protein>
<evidence type="ECO:0000313" key="2">
    <source>
        <dbReference type="Proteomes" id="UP000726170"/>
    </source>
</evidence>
<evidence type="ECO:0000313" key="1">
    <source>
        <dbReference type="EMBL" id="MBU5484802.1"/>
    </source>
</evidence>
<gene>
    <name evidence="1" type="ORF">KQI86_10690</name>
</gene>
<comment type="caution">
    <text evidence="1">The sequence shown here is derived from an EMBL/GenBank/DDBJ whole genome shotgun (WGS) entry which is preliminary data.</text>
</comment>
<dbReference type="Proteomes" id="UP000726170">
    <property type="component" value="Unassembled WGS sequence"/>
</dbReference>
<name>A0ABS6EHW2_9CLOT</name>
<keyword evidence="2" id="KW-1185">Reference proteome</keyword>